<reference evidence="1 2" key="1">
    <citation type="journal article" date="2024" name="Science">
        <title>Giant polyketide synthase enzymes in the biosynthesis of giant marine polyether toxins.</title>
        <authorList>
            <person name="Fallon T.R."/>
            <person name="Shende V.V."/>
            <person name="Wierzbicki I.H."/>
            <person name="Pendleton A.L."/>
            <person name="Watervoot N.F."/>
            <person name="Auber R.P."/>
            <person name="Gonzalez D.J."/>
            <person name="Wisecaver J.H."/>
            <person name="Moore B.S."/>
        </authorList>
    </citation>
    <scope>NUCLEOTIDE SEQUENCE [LARGE SCALE GENOMIC DNA]</scope>
    <source>
        <strain evidence="1 2">12B1</strain>
    </source>
</reference>
<keyword evidence="2" id="KW-1185">Reference proteome</keyword>
<dbReference type="AlphaFoldDB" id="A0AB34JN09"/>
<organism evidence="1 2">
    <name type="scientific">Prymnesium parvum</name>
    <name type="common">Toxic golden alga</name>
    <dbReference type="NCBI Taxonomy" id="97485"/>
    <lineage>
        <taxon>Eukaryota</taxon>
        <taxon>Haptista</taxon>
        <taxon>Haptophyta</taxon>
        <taxon>Prymnesiophyceae</taxon>
        <taxon>Prymnesiales</taxon>
        <taxon>Prymnesiaceae</taxon>
        <taxon>Prymnesium</taxon>
    </lineage>
</organism>
<protein>
    <submittedName>
        <fullName evidence="1">Uncharacterized protein</fullName>
    </submittedName>
</protein>
<proteinExistence type="predicted"/>
<dbReference type="EMBL" id="JBGBPQ010000006">
    <property type="protein sequence ID" value="KAL1522308.1"/>
    <property type="molecule type" value="Genomic_DNA"/>
</dbReference>
<gene>
    <name evidence="1" type="ORF">AB1Y20_017300</name>
</gene>
<sequence length="160" mass="18786">MVAESEFSTHPQRFRFPKKHKIKFIEKKENPVEDFVNDMEKKGADFYDEVYTSPFCEWFCLQGEKKVEKYKKTLECLKVYCEYELCKFEAAVLAPEVDQKLKFLAKAREAKVDEKVKKNFEFFKEKSNDNLKRKVEGAKVQADVDFSVLSKNTGAKKAKI</sequence>
<evidence type="ECO:0000313" key="1">
    <source>
        <dbReference type="EMBL" id="KAL1522308.1"/>
    </source>
</evidence>
<dbReference type="Proteomes" id="UP001515480">
    <property type="component" value="Unassembled WGS sequence"/>
</dbReference>
<evidence type="ECO:0000313" key="2">
    <source>
        <dbReference type="Proteomes" id="UP001515480"/>
    </source>
</evidence>
<comment type="caution">
    <text evidence="1">The sequence shown here is derived from an EMBL/GenBank/DDBJ whole genome shotgun (WGS) entry which is preliminary data.</text>
</comment>
<accession>A0AB34JN09</accession>
<name>A0AB34JN09_PRYPA</name>